<dbReference type="AlphaFoldDB" id="A0A1S8LWK3"/>
<accession>A0A1S8LWK3</accession>
<organism evidence="1 2">
    <name type="scientific">Clostridium felsineum</name>
    <dbReference type="NCBI Taxonomy" id="36839"/>
    <lineage>
        <taxon>Bacteria</taxon>
        <taxon>Bacillati</taxon>
        <taxon>Bacillota</taxon>
        <taxon>Clostridia</taxon>
        <taxon>Eubacteriales</taxon>
        <taxon>Clostridiaceae</taxon>
        <taxon>Clostridium</taxon>
    </lineage>
</organism>
<protein>
    <submittedName>
        <fullName evidence="1">Uncharacterized protein</fullName>
    </submittedName>
</protein>
<dbReference type="Proteomes" id="UP000190951">
    <property type="component" value="Chromosome"/>
</dbReference>
<dbReference type="STRING" id="84029.CROST_43980"/>
<name>A0A1S8LWK3_9CLOT</name>
<dbReference type="KEGG" id="crw:CROST_039250"/>
<proteinExistence type="predicted"/>
<evidence type="ECO:0000313" key="2">
    <source>
        <dbReference type="Proteomes" id="UP000190951"/>
    </source>
</evidence>
<sequence length="422" mass="49288">MAKKYINNILVILGSVFLLQECILTNAFYISKFTPILYGIVLYQIIVLLCDFIVNYNLLKINLKIRIIFVYFIMVLLGICFYSNSIIQYLNFCKIIFIMTIFCLFCVRNNINVINTISSMIICYSFLSLLAYVVFGIMSKGKPSIMIYNFGLNQIMHYNYYNIFYMSQNNYFMNHIFWRNEGIFLEPGVYGLFINFALLNLVFNKKSKYRKLKYVVLIINMVLTFSTQGYIVMICIFVIHISKNINERHKTIKMLLLSIVFIFGVLIGYYVLKYKSINGAGSILLRSEDFKLGFSLFVKKPLLGWGILNDEPLNNIMGLYRYKNGNSGTSNGLIMLLYQGGIYMIMLYIIPLYYFVKYYKGNFSVQYKLGFIVWIVGSLFSEPLVYSKFFVMLISYGIIYMIERGVIYEQSISKYNHSSIQS</sequence>
<gene>
    <name evidence="1" type="ORF">CROST_039250</name>
</gene>
<keyword evidence="2" id="KW-1185">Reference proteome</keyword>
<reference evidence="1 2" key="1">
    <citation type="submission" date="2022-04" db="EMBL/GenBank/DDBJ databases">
        <title>Genome sequence of C. roseum typestrain.</title>
        <authorList>
            <person name="Poehlein A."/>
            <person name="Schoch T."/>
            <person name="Duerre P."/>
            <person name="Daniel R."/>
        </authorList>
    </citation>
    <scope>NUCLEOTIDE SEQUENCE [LARGE SCALE GENOMIC DNA]</scope>
    <source>
        <strain evidence="1 2">DSM 7320</strain>
    </source>
</reference>
<evidence type="ECO:0000313" key="1">
    <source>
        <dbReference type="EMBL" id="URZ13175.1"/>
    </source>
</evidence>
<dbReference type="EMBL" id="CP096983">
    <property type="protein sequence ID" value="URZ13175.1"/>
    <property type="molecule type" value="Genomic_DNA"/>
</dbReference>